<dbReference type="InterPro" id="IPR029066">
    <property type="entry name" value="PLP-binding_barrel"/>
</dbReference>
<dbReference type="PRINTS" id="PR00992">
    <property type="entry name" value="ALARACEMASE"/>
</dbReference>
<protein>
    <submittedName>
        <fullName evidence="6">Alanine racemase</fullName>
        <ecNumber evidence="6">5.1.1.1</ecNumber>
    </submittedName>
</protein>
<dbReference type="PANTHER" id="PTHR30511:SF0">
    <property type="entry name" value="ALANINE RACEMASE, CATABOLIC-RELATED"/>
    <property type="match status" value="1"/>
</dbReference>
<dbReference type="NCBIfam" id="TIGR00492">
    <property type="entry name" value="alr"/>
    <property type="match status" value="1"/>
</dbReference>
<dbReference type="InterPro" id="IPR011079">
    <property type="entry name" value="Ala_racemase_C"/>
</dbReference>
<dbReference type="Proteomes" id="UP000612893">
    <property type="component" value="Unassembled WGS sequence"/>
</dbReference>
<evidence type="ECO:0000256" key="3">
    <source>
        <dbReference type="ARBA" id="ARBA00023235"/>
    </source>
</evidence>
<accession>A0A934N933</accession>
<comment type="caution">
    <text evidence="6">The sequence shown here is derived from an EMBL/GenBank/DDBJ whole genome shotgun (WGS) entry which is preliminary data.</text>
</comment>
<evidence type="ECO:0000256" key="4">
    <source>
        <dbReference type="PIRSR" id="PIRSR600821-50"/>
    </source>
</evidence>
<feature type="modified residue" description="N6-(pyridoxal phosphate)lysine" evidence="4">
    <location>
        <position position="47"/>
    </location>
</feature>
<feature type="domain" description="Alanine racemase C-terminal" evidence="5">
    <location>
        <begin position="263"/>
        <end position="388"/>
    </location>
</feature>
<evidence type="ECO:0000256" key="1">
    <source>
        <dbReference type="ARBA" id="ARBA00001933"/>
    </source>
</evidence>
<dbReference type="SUPFAM" id="SSF50621">
    <property type="entry name" value="Alanine racemase C-terminal domain-like"/>
    <property type="match status" value="1"/>
</dbReference>
<evidence type="ECO:0000313" key="6">
    <source>
        <dbReference type="EMBL" id="MBJ7598593.1"/>
    </source>
</evidence>
<dbReference type="SUPFAM" id="SSF51419">
    <property type="entry name" value="PLP-binding barrel"/>
    <property type="match status" value="1"/>
</dbReference>
<evidence type="ECO:0000259" key="5">
    <source>
        <dbReference type="SMART" id="SM01005"/>
    </source>
</evidence>
<dbReference type="InterPro" id="IPR001608">
    <property type="entry name" value="Ala_racemase_N"/>
</dbReference>
<sequence>MAPDSTTLVRSPARPNVLTVDLGAVDHNVRAVRDIVGPGKEVFAALKGNAYGYGLLPVGRQLVDSGADGLAVVHVADAVALRKEGIAAPLLLYGGNLGDPGLIGFIEDHDLTATIVDQASAELHGSRATRRIRCFLKVDVGLERLGAYPADAMAVARTIRRHRHLSLEGVYTHMKVGRVQPDSFGCQNGSSVPYAEWQLGRFQEVVEELRAEGFDFRVTLAASSPAIVLSQGREFTAVDPGRLLYGLLPPVPNLVEIDVRPAFVALKSRLIQLKTVNRQQYIEEAGFELRPDMRIGVLPMGYGDGLGSVDCGEVLLLGRRAAIIGISLEHARIDVSAIPEAQAGDEVVIVGRQGSSEISVEEVIEHQGLRTPAGLAAAVRETVERRYRREATSIPGTLG</sequence>
<evidence type="ECO:0000256" key="2">
    <source>
        <dbReference type="ARBA" id="ARBA00022898"/>
    </source>
</evidence>
<dbReference type="InterPro" id="IPR000821">
    <property type="entry name" value="Ala_racemase"/>
</dbReference>
<keyword evidence="2 4" id="KW-0663">Pyridoxal phosphate</keyword>
<comment type="cofactor">
    <cofactor evidence="1 4">
        <name>pyridoxal 5'-phosphate</name>
        <dbReference type="ChEBI" id="CHEBI:597326"/>
    </cofactor>
</comment>
<dbReference type="Pfam" id="PF01168">
    <property type="entry name" value="Ala_racemase_N"/>
    <property type="match status" value="1"/>
</dbReference>
<reference evidence="6" key="1">
    <citation type="submission" date="2020-10" db="EMBL/GenBank/DDBJ databases">
        <title>Ca. Dormibacterota MAGs.</title>
        <authorList>
            <person name="Montgomery K."/>
        </authorList>
    </citation>
    <scope>NUCLEOTIDE SEQUENCE [LARGE SCALE GENOMIC DNA]</scope>
    <source>
        <strain evidence="6">SC8812_S17_10</strain>
    </source>
</reference>
<gene>
    <name evidence="6" type="primary">alr</name>
    <name evidence="6" type="ORF">JF922_10975</name>
</gene>
<dbReference type="AlphaFoldDB" id="A0A934N933"/>
<dbReference type="Gene3D" id="3.20.20.10">
    <property type="entry name" value="Alanine racemase"/>
    <property type="match status" value="1"/>
</dbReference>
<organism evidence="6 7">
    <name type="scientific">Candidatus Nephthysia bennettiae</name>
    <dbReference type="NCBI Taxonomy" id="3127016"/>
    <lineage>
        <taxon>Bacteria</taxon>
        <taxon>Bacillati</taxon>
        <taxon>Candidatus Dormiibacterota</taxon>
        <taxon>Candidatus Dormibacteria</taxon>
        <taxon>Candidatus Dormibacterales</taxon>
        <taxon>Candidatus Dormibacteraceae</taxon>
        <taxon>Candidatus Nephthysia</taxon>
    </lineage>
</organism>
<dbReference type="PANTHER" id="PTHR30511">
    <property type="entry name" value="ALANINE RACEMASE"/>
    <property type="match status" value="1"/>
</dbReference>
<dbReference type="GO" id="GO:0005829">
    <property type="term" value="C:cytosol"/>
    <property type="evidence" value="ECO:0007669"/>
    <property type="project" value="TreeGrafter"/>
</dbReference>
<keyword evidence="7" id="KW-1185">Reference proteome</keyword>
<dbReference type="SMART" id="SM01005">
    <property type="entry name" value="Ala_racemase_C"/>
    <property type="match status" value="1"/>
</dbReference>
<dbReference type="RefSeq" id="WP_338201722.1">
    <property type="nucleotide sequence ID" value="NZ_JAEKNR010000118.1"/>
</dbReference>
<dbReference type="EC" id="5.1.1.1" evidence="6"/>
<dbReference type="EMBL" id="JAEKNR010000118">
    <property type="protein sequence ID" value="MBJ7598593.1"/>
    <property type="molecule type" value="Genomic_DNA"/>
</dbReference>
<proteinExistence type="predicted"/>
<dbReference type="Gene3D" id="2.40.37.10">
    <property type="entry name" value="Lyase, Ornithine Decarboxylase, Chain A, domain 1"/>
    <property type="match status" value="1"/>
</dbReference>
<dbReference type="InterPro" id="IPR009006">
    <property type="entry name" value="Ala_racemase/Decarboxylase_C"/>
</dbReference>
<evidence type="ECO:0000313" key="7">
    <source>
        <dbReference type="Proteomes" id="UP000612893"/>
    </source>
</evidence>
<dbReference type="Pfam" id="PF00842">
    <property type="entry name" value="Ala_racemase_C"/>
    <property type="match status" value="1"/>
</dbReference>
<dbReference type="GO" id="GO:0008784">
    <property type="term" value="F:alanine racemase activity"/>
    <property type="evidence" value="ECO:0007669"/>
    <property type="project" value="UniProtKB-EC"/>
</dbReference>
<keyword evidence="3 6" id="KW-0413">Isomerase</keyword>
<name>A0A934N933_9BACT</name>
<dbReference type="GO" id="GO:0030632">
    <property type="term" value="P:D-alanine biosynthetic process"/>
    <property type="evidence" value="ECO:0007669"/>
    <property type="project" value="TreeGrafter"/>
</dbReference>
<dbReference type="GO" id="GO:0030170">
    <property type="term" value="F:pyridoxal phosphate binding"/>
    <property type="evidence" value="ECO:0007669"/>
    <property type="project" value="TreeGrafter"/>
</dbReference>
<dbReference type="CDD" id="cd00430">
    <property type="entry name" value="PLPDE_III_AR"/>
    <property type="match status" value="1"/>
</dbReference>